<gene>
    <name evidence="1" type="ORF">BTO28_07620</name>
</gene>
<dbReference type="AlphaFoldDB" id="A0A1V2A8K3"/>
<dbReference type="RefSeq" id="WP_076764951.1">
    <property type="nucleotide sequence ID" value="NZ_MSFI01000011.1"/>
</dbReference>
<evidence type="ECO:0000313" key="2">
    <source>
        <dbReference type="Proteomes" id="UP000188613"/>
    </source>
</evidence>
<evidence type="ECO:0000313" key="1">
    <source>
        <dbReference type="EMBL" id="OMP67192.1"/>
    </source>
</evidence>
<dbReference type="EMBL" id="MSFI01000011">
    <property type="protein sequence ID" value="OMP67192.1"/>
    <property type="molecule type" value="Genomic_DNA"/>
</dbReference>
<proteinExistence type="predicted"/>
<comment type="caution">
    <text evidence="1">The sequence shown here is derived from an EMBL/GenBank/DDBJ whole genome shotgun (WGS) entry which is preliminary data.</text>
</comment>
<name>A0A1V2A8K3_9BACI</name>
<dbReference type="Proteomes" id="UP000188613">
    <property type="component" value="Unassembled WGS sequence"/>
</dbReference>
<protein>
    <submittedName>
        <fullName evidence="1">Uncharacterized protein</fullName>
    </submittedName>
</protein>
<organism evidence="1 2">
    <name type="scientific">Domibacillus epiphyticus</name>
    <dbReference type="NCBI Taxonomy" id="1714355"/>
    <lineage>
        <taxon>Bacteria</taxon>
        <taxon>Bacillati</taxon>
        <taxon>Bacillota</taxon>
        <taxon>Bacilli</taxon>
        <taxon>Bacillales</taxon>
        <taxon>Bacillaceae</taxon>
        <taxon>Domibacillus</taxon>
    </lineage>
</organism>
<sequence length="79" mass="9105">MNINTVEQIKKYYGMEKNKEHLIQLMKQGDFLKCCEDKGYIYAVKIGENKGMDVMLKVALKNNEVEIMSVFEQQQIGAA</sequence>
<keyword evidence="2" id="KW-1185">Reference proteome</keyword>
<accession>A0A1V2A8K3</accession>
<reference evidence="1 2" key="1">
    <citation type="submission" date="2016-12" db="EMBL/GenBank/DDBJ databases">
        <title>Domibacillus sp. SAB 38T whole genome sequencing.</title>
        <authorList>
            <person name="Verma A."/>
            <person name="Ojha A.K."/>
            <person name="Krishnamurthi S."/>
        </authorList>
    </citation>
    <scope>NUCLEOTIDE SEQUENCE [LARGE SCALE GENOMIC DNA]</scope>
    <source>
        <strain evidence="1 2">SAB 38</strain>
    </source>
</reference>